<dbReference type="FunFam" id="3.10.490.10:FF:000031">
    <property type="entry name" value="Os09g0573150 protein"/>
    <property type="match status" value="1"/>
</dbReference>
<keyword evidence="6" id="KW-1185">Reference proteome</keyword>
<evidence type="ECO:0000256" key="1">
    <source>
        <dbReference type="ARBA" id="ARBA00008861"/>
    </source>
</evidence>
<dbReference type="InterPro" id="IPR036568">
    <property type="entry name" value="GGCT-like_sf"/>
</dbReference>
<dbReference type="Gene3D" id="3.10.490.10">
    <property type="entry name" value="Gamma-glutamyl cyclotransferase-like"/>
    <property type="match status" value="1"/>
</dbReference>
<reference evidence="5" key="1">
    <citation type="submission" date="2022-12" db="EMBL/GenBank/DDBJ databases">
        <authorList>
            <person name="Webb A."/>
        </authorList>
    </citation>
    <scope>NUCLEOTIDE SEQUENCE</scope>
    <source>
        <strain evidence="5">Hp1</strain>
    </source>
</reference>
<dbReference type="Proteomes" id="UP001162031">
    <property type="component" value="Unassembled WGS sequence"/>
</dbReference>
<dbReference type="PANTHER" id="PTHR12510:SF4">
    <property type="entry name" value="GAMMA-GLUTAMYLAMINECYCLOTRANSFERASE"/>
    <property type="match status" value="1"/>
</dbReference>
<comment type="caution">
    <text evidence="5">The sequence shown here is derived from an EMBL/GenBank/DDBJ whole genome shotgun (WGS) entry which is preliminary data.</text>
</comment>
<dbReference type="InterPro" id="IPR039126">
    <property type="entry name" value="GGACT"/>
</dbReference>
<dbReference type="EMBL" id="CANTFL010001485">
    <property type="protein sequence ID" value="CAI5743168.1"/>
    <property type="molecule type" value="Genomic_DNA"/>
</dbReference>
<feature type="active site" description="Proton acceptor" evidence="2">
    <location>
        <position position="91"/>
    </location>
</feature>
<gene>
    <name evidence="5" type="ORF">HBR001_LOCUS9339</name>
</gene>
<dbReference type="SUPFAM" id="SSF110857">
    <property type="entry name" value="Gamma-glutamyl cyclotransferase-like"/>
    <property type="match status" value="1"/>
</dbReference>
<accession>A0AAV0V3Q7</accession>
<evidence type="ECO:0000313" key="5">
    <source>
        <dbReference type="EMBL" id="CAI5743168.1"/>
    </source>
</evidence>
<comment type="similarity">
    <text evidence="1 3">Belongs to the gamma-glutamylcyclotransferase family.</text>
</comment>
<dbReference type="Pfam" id="PF06094">
    <property type="entry name" value="GGACT"/>
    <property type="match status" value="1"/>
</dbReference>
<dbReference type="PANTHER" id="PTHR12510">
    <property type="entry name" value="TROPONIN C-AKIN-1 PROTEIN"/>
    <property type="match status" value="1"/>
</dbReference>
<dbReference type="AlphaFoldDB" id="A0AAV0V3Q7"/>
<dbReference type="GO" id="GO:0005829">
    <property type="term" value="C:cytosol"/>
    <property type="evidence" value="ECO:0007669"/>
    <property type="project" value="TreeGrafter"/>
</dbReference>
<feature type="domain" description="Gamma-glutamylcyclotransferase AIG2-like" evidence="4">
    <location>
        <begin position="9"/>
        <end position="126"/>
    </location>
</feature>
<protein>
    <recommendedName>
        <fullName evidence="3">Gamma-glutamylcyclotransferase family protein</fullName>
    </recommendedName>
</protein>
<sequence>MADTRATLIFVYGTLKTGLCNYAVYVQPAIEQGRAAFVGAARSTNDEFHMMLNDEGFFPCLYRVPKGEGDRVAGEVFSVDDDTIAALDAFERVDDRFYVRDVLDVDLVDGKRKGETVTCQVYLMPVYDDLARLERITNYTAAMNTQFARAMTTPHSELVESILAKMKERQKTAQ</sequence>
<organism evidence="5 6">
    <name type="scientific">Hyaloperonospora brassicae</name>
    <name type="common">Brassica downy mildew</name>
    <name type="synonym">Peronospora brassicae</name>
    <dbReference type="NCBI Taxonomy" id="162125"/>
    <lineage>
        <taxon>Eukaryota</taxon>
        <taxon>Sar</taxon>
        <taxon>Stramenopiles</taxon>
        <taxon>Oomycota</taxon>
        <taxon>Peronosporomycetes</taxon>
        <taxon>Peronosporales</taxon>
        <taxon>Peronosporaceae</taxon>
        <taxon>Hyaloperonospora</taxon>
    </lineage>
</organism>
<dbReference type="CDD" id="cd06661">
    <property type="entry name" value="GGCT_like"/>
    <property type="match status" value="1"/>
</dbReference>
<evidence type="ECO:0000259" key="4">
    <source>
        <dbReference type="Pfam" id="PF06094"/>
    </source>
</evidence>
<name>A0AAV0V3Q7_HYABA</name>
<evidence type="ECO:0000256" key="3">
    <source>
        <dbReference type="RuleBase" id="RU367036"/>
    </source>
</evidence>
<proteinExistence type="inferred from homology"/>
<evidence type="ECO:0000256" key="2">
    <source>
        <dbReference type="PIRSR" id="PIRSR639126-1"/>
    </source>
</evidence>
<evidence type="ECO:0000313" key="6">
    <source>
        <dbReference type="Proteomes" id="UP001162031"/>
    </source>
</evidence>
<dbReference type="GO" id="GO:0061929">
    <property type="term" value="F:gamma-glutamylaminecyclotransferase activity"/>
    <property type="evidence" value="ECO:0007669"/>
    <property type="project" value="InterPro"/>
</dbReference>
<dbReference type="InterPro" id="IPR009288">
    <property type="entry name" value="AIG2-like_dom"/>
</dbReference>
<dbReference type="InterPro" id="IPR013024">
    <property type="entry name" value="GGCT-like"/>
</dbReference>